<organism evidence="8 9">
    <name type="scientific">Corynebacterium tuscaniense</name>
    <dbReference type="NCBI Taxonomy" id="302449"/>
    <lineage>
        <taxon>Bacteria</taxon>
        <taxon>Bacillati</taxon>
        <taxon>Actinomycetota</taxon>
        <taxon>Actinomycetes</taxon>
        <taxon>Mycobacteriales</taxon>
        <taxon>Corynebacteriaceae</taxon>
        <taxon>Corynebacterium</taxon>
    </lineage>
</organism>
<evidence type="ECO:0000256" key="5">
    <source>
        <dbReference type="ARBA" id="ARBA00023163"/>
    </source>
</evidence>
<dbReference type="FunFam" id="1.10.10.10:FF:000001">
    <property type="entry name" value="LysR family transcriptional regulator"/>
    <property type="match status" value="1"/>
</dbReference>
<reference evidence="8 9" key="1">
    <citation type="submission" date="2017-09" db="EMBL/GenBank/DDBJ databases">
        <title>Bacterial strain isolated from the female urinary microbiota.</title>
        <authorList>
            <person name="Thomas-White K."/>
            <person name="Kumar N."/>
            <person name="Forster S."/>
            <person name="Putonti C."/>
            <person name="Lawley T."/>
            <person name="Wolfe A.J."/>
        </authorList>
    </citation>
    <scope>NUCLEOTIDE SEQUENCE [LARGE SCALE GENOMIC DNA]</scope>
    <source>
        <strain evidence="8 9">UMB0792</strain>
    </source>
</reference>
<evidence type="ECO:0000256" key="2">
    <source>
        <dbReference type="ARBA" id="ARBA00023015"/>
    </source>
</evidence>
<keyword evidence="2" id="KW-0805">Transcription regulation</keyword>
<feature type="domain" description="HTH lysR-type" evidence="7">
    <location>
        <begin position="8"/>
        <end position="65"/>
    </location>
</feature>
<dbReference type="Proteomes" id="UP000235836">
    <property type="component" value="Unassembled WGS sequence"/>
</dbReference>
<comment type="similarity">
    <text evidence="1">Belongs to the LysR transcriptional regulatory family.</text>
</comment>
<dbReference type="GO" id="GO:0003677">
    <property type="term" value="F:DNA binding"/>
    <property type="evidence" value="ECO:0007669"/>
    <property type="project" value="UniProtKB-KW"/>
</dbReference>
<dbReference type="InterPro" id="IPR000847">
    <property type="entry name" value="LysR_HTH_N"/>
</dbReference>
<accession>A0A2N6T4D7</accession>
<dbReference type="PRINTS" id="PR00039">
    <property type="entry name" value="HTHLYSR"/>
</dbReference>
<proteinExistence type="inferred from homology"/>
<dbReference type="InterPro" id="IPR005119">
    <property type="entry name" value="LysR_subst-bd"/>
</dbReference>
<keyword evidence="4" id="KW-0010">Activator</keyword>
<name>A0A2N6T4D7_9CORY</name>
<dbReference type="SUPFAM" id="SSF53850">
    <property type="entry name" value="Periplasmic binding protein-like II"/>
    <property type="match status" value="1"/>
</dbReference>
<dbReference type="EMBL" id="PNHG01000009">
    <property type="protein sequence ID" value="PMC64172.1"/>
    <property type="molecule type" value="Genomic_DNA"/>
</dbReference>
<evidence type="ECO:0000256" key="6">
    <source>
        <dbReference type="ARBA" id="ARBA00040885"/>
    </source>
</evidence>
<dbReference type="AlphaFoldDB" id="A0A2N6T4D7"/>
<evidence type="ECO:0000256" key="4">
    <source>
        <dbReference type="ARBA" id="ARBA00023159"/>
    </source>
</evidence>
<dbReference type="GO" id="GO:0003700">
    <property type="term" value="F:DNA-binding transcription factor activity"/>
    <property type="evidence" value="ECO:0007669"/>
    <property type="project" value="InterPro"/>
</dbReference>
<dbReference type="InterPro" id="IPR036390">
    <property type="entry name" value="WH_DNA-bd_sf"/>
</dbReference>
<dbReference type="Gene3D" id="1.10.10.10">
    <property type="entry name" value="Winged helix-like DNA-binding domain superfamily/Winged helix DNA-binding domain"/>
    <property type="match status" value="1"/>
</dbReference>
<dbReference type="GO" id="GO:0032993">
    <property type="term" value="C:protein-DNA complex"/>
    <property type="evidence" value="ECO:0007669"/>
    <property type="project" value="TreeGrafter"/>
</dbReference>
<evidence type="ECO:0000256" key="3">
    <source>
        <dbReference type="ARBA" id="ARBA00023125"/>
    </source>
</evidence>
<gene>
    <name evidence="8" type="ORF">CJ203_07165</name>
</gene>
<protein>
    <recommendedName>
        <fullName evidence="6">Probable hydrogen peroxide-inducible genes activator</fullName>
    </recommendedName>
</protein>
<dbReference type="SUPFAM" id="SSF46785">
    <property type="entry name" value="Winged helix' DNA-binding domain"/>
    <property type="match status" value="1"/>
</dbReference>
<dbReference type="Pfam" id="PF00126">
    <property type="entry name" value="HTH_1"/>
    <property type="match status" value="1"/>
</dbReference>
<dbReference type="PANTHER" id="PTHR30346:SF26">
    <property type="entry name" value="HYDROGEN PEROXIDE-INDUCIBLE GENES ACTIVATOR"/>
    <property type="match status" value="1"/>
</dbReference>
<keyword evidence="5" id="KW-0804">Transcription</keyword>
<dbReference type="CDD" id="cd08411">
    <property type="entry name" value="PBP2_OxyR"/>
    <property type="match status" value="1"/>
</dbReference>
<dbReference type="PROSITE" id="PS50931">
    <property type="entry name" value="HTH_LYSR"/>
    <property type="match status" value="1"/>
</dbReference>
<dbReference type="InterPro" id="IPR036388">
    <property type="entry name" value="WH-like_DNA-bd_sf"/>
</dbReference>
<dbReference type="PANTHER" id="PTHR30346">
    <property type="entry name" value="TRANSCRIPTIONAL DUAL REGULATOR HCAR-RELATED"/>
    <property type="match status" value="1"/>
</dbReference>
<keyword evidence="3" id="KW-0238">DNA-binding</keyword>
<keyword evidence="9" id="KW-1185">Reference proteome</keyword>
<evidence type="ECO:0000256" key="1">
    <source>
        <dbReference type="ARBA" id="ARBA00009437"/>
    </source>
</evidence>
<dbReference type="Pfam" id="PF03466">
    <property type="entry name" value="LysR_substrate"/>
    <property type="match status" value="1"/>
</dbReference>
<dbReference type="RefSeq" id="WP_102724112.1">
    <property type="nucleotide sequence ID" value="NZ_PNHG01000009.1"/>
</dbReference>
<dbReference type="Gene3D" id="3.40.190.10">
    <property type="entry name" value="Periplasmic binding protein-like II"/>
    <property type="match status" value="2"/>
</dbReference>
<comment type="caution">
    <text evidence="8">The sequence shown here is derived from an EMBL/GenBank/DDBJ whole genome shotgun (WGS) entry which is preliminary data.</text>
</comment>
<evidence type="ECO:0000259" key="7">
    <source>
        <dbReference type="PROSITE" id="PS50931"/>
    </source>
</evidence>
<evidence type="ECO:0000313" key="9">
    <source>
        <dbReference type="Proteomes" id="UP000235836"/>
    </source>
</evidence>
<evidence type="ECO:0000313" key="8">
    <source>
        <dbReference type="EMBL" id="PMC64172.1"/>
    </source>
</evidence>
<sequence length="320" mass="34632">MPDKAFLPTLAQLRMFVTLAENRHFGTAAEKLSITQPSLSQGLSTLEKGLGLQLIERSTRKVIVTSIGQKLVPYAQAVLEAVDVLEAQIYGGREFLTGQLSIGVIPTIAPYLLPAFLPIVREKFPKLEPTIIEETTPVLMDSLRDGKIDLALIAFPSKEQGFTEISLYTERFIVALPPGHPFEGREDLTLQSLDDVSLLLLNNGHCMHEHVMDLCRLAQVDAGYGRDSVSRAASLTTIIQLIAAGQGCTLLPASAVIAECTRPGISFAQFDPSVPAGRHIGLVFRKSSARAEEFAALGEAIKESYEKTIAAAGPLGLRIE</sequence>